<sequence length="548" mass="60773">MSTSPESLLGLIKAGQVSMPPAALIFRLAVITTILGFFARIVYNIFLHPLRVVPGPWWYAATGLPRYRMYMSGDAHKILRDMHMAYGDVVRIGPNEVSFAAAHGWSDVFGQKRMPGTEANGGHAYVENPKETVFYNNVSRPGSLLYMPQADHIMARKSLNAAFSTKAVTEQEPLIQSHIDRLVGLLHAAAKKSSKKSDSKEGKDDQDSNVVDMVQYTNWLFFDIIGELGFGEPFGSLVDGAEHAWVAMIGKGVKGGVTKVNLHRLLGTTLARLAVWLKMTREARNQLMWHHAMSDDKIRRRRVLGPGRPDFVTPMLENEDFWTTKRMHASLTTFITAGAETSATAVSAALYFLSTTPAPAAGGQSPLEKLQAEVRGAFSSEAEINFAGVKNLPYLGAVLDEALRMHPPTAWGFGRQARAGGTTVANGQFYLPEATVLTISYYAMFRNKRNFALPDTFAPERWLTGAGADKRFRNDQRDAFHPFSYGPRNCIGRYLAVADMRTVLARIVFNFDLATQPDSIRWAADQKTYAFWEKPPLMMAVTERADKA</sequence>
<reference evidence="9 10" key="1">
    <citation type="journal article" date="2014" name="BMC Genomics">
        <title>Comparative genomics of the major fungal agents of human and animal Sporotrichosis: Sporothrix schenckii and Sporothrix brasiliensis.</title>
        <authorList>
            <person name="Teixeira M.M."/>
            <person name="de Almeida L.G."/>
            <person name="Kubitschek-Barreira P."/>
            <person name="Alves F.L."/>
            <person name="Kioshima E.S."/>
            <person name="Abadio A.K."/>
            <person name="Fernandes L."/>
            <person name="Derengowski L.S."/>
            <person name="Ferreira K.S."/>
            <person name="Souza R.C."/>
            <person name="Ruiz J.C."/>
            <person name="de Andrade N.C."/>
            <person name="Paes H.C."/>
            <person name="Nicola A.M."/>
            <person name="Albuquerque P."/>
            <person name="Gerber A.L."/>
            <person name="Martins V.P."/>
            <person name="Peconick L.D."/>
            <person name="Neto A.V."/>
            <person name="Chaucanez C.B."/>
            <person name="Silva P.A."/>
            <person name="Cunha O.L."/>
            <person name="de Oliveira F.F."/>
            <person name="dos Santos T.C."/>
            <person name="Barros A.L."/>
            <person name="Soares M.A."/>
            <person name="de Oliveira L.M."/>
            <person name="Marini M.M."/>
            <person name="Villalobos-Duno H."/>
            <person name="Cunha M.M."/>
            <person name="de Hoog S."/>
            <person name="da Silveira J.F."/>
            <person name="Henrissat B."/>
            <person name="Nino-Vega G.A."/>
            <person name="Cisalpino P.S."/>
            <person name="Mora-Montes H.M."/>
            <person name="Almeida S.R."/>
            <person name="Stajich J.E."/>
            <person name="Lopes-Bezerra L.M."/>
            <person name="Vasconcelos A.T."/>
            <person name="Felipe M.S."/>
        </authorList>
    </citation>
    <scope>NUCLEOTIDE SEQUENCE [LARGE SCALE GENOMIC DNA]</scope>
    <source>
        <strain evidence="9 10">5110</strain>
    </source>
</reference>
<dbReference type="Proteomes" id="UP000031575">
    <property type="component" value="Unassembled WGS sequence"/>
</dbReference>
<dbReference type="EMBL" id="AWTV01000006">
    <property type="protein sequence ID" value="KIH92599.1"/>
    <property type="molecule type" value="Genomic_DNA"/>
</dbReference>
<evidence type="ECO:0000256" key="4">
    <source>
        <dbReference type="ARBA" id="ARBA00022723"/>
    </source>
</evidence>
<proteinExistence type="inferred from homology"/>
<evidence type="ECO:0008006" key="11">
    <source>
        <dbReference type="Google" id="ProtNLM"/>
    </source>
</evidence>
<dbReference type="InterPro" id="IPR001128">
    <property type="entry name" value="Cyt_P450"/>
</dbReference>
<keyword evidence="7" id="KW-0503">Monooxygenase</keyword>
<dbReference type="GO" id="GO:0004497">
    <property type="term" value="F:monooxygenase activity"/>
    <property type="evidence" value="ECO:0007669"/>
    <property type="project" value="UniProtKB-KW"/>
</dbReference>
<dbReference type="GeneID" id="63675874"/>
<feature type="binding site" description="axial binding residue" evidence="6">
    <location>
        <position position="490"/>
    </location>
    <ligand>
        <name>heme</name>
        <dbReference type="ChEBI" id="CHEBI:30413"/>
    </ligand>
    <ligandPart>
        <name>Fe</name>
        <dbReference type="ChEBI" id="CHEBI:18248"/>
    </ligandPart>
</feature>
<dbReference type="OrthoDB" id="1470350at2759"/>
<dbReference type="HOGENOM" id="CLU_001570_14_11_1"/>
<evidence type="ECO:0000256" key="1">
    <source>
        <dbReference type="ARBA" id="ARBA00001971"/>
    </source>
</evidence>
<dbReference type="AlphaFoldDB" id="A0A0C2F154"/>
<dbReference type="PROSITE" id="PS00086">
    <property type="entry name" value="CYTOCHROME_P450"/>
    <property type="match status" value="1"/>
</dbReference>
<feature type="transmembrane region" description="Helical" evidence="8">
    <location>
        <begin position="24"/>
        <end position="43"/>
    </location>
</feature>
<dbReference type="InterPro" id="IPR036396">
    <property type="entry name" value="Cyt_P450_sf"/>
</dbReference>
<evidence type="ECO:0000256" key="8">
    <source>
        <dbReference type="SAM" id="Phobius"/>
    </source>
</evidence>
<dbReference type="SUPFAM" id="SSF48264">
    <property type="entry name" value="Cytochrome P450"/>
    <property type="match status" value="1"/>
</dbReference>
<dbReference type="Gene3D" id="1.10.630.10">
    <property type="entry name" value="Cytochrome P450"/>
    <property type="match status" value="1"/>
</dbReference>
<evidence type="ECO:0000256" key="5">
    <source>
        <dbReference type="ARBA" id="ARBA00023004"/>
    </source>
</evidence>
<name>A0A0C2F154_9PEZI</name>
<keyword evidence="5 6" id="KW-0408">Iron</keyword>
<keyword evidence="4 6" id="KW-0479">Metal-binding</keyword>
<evidence type="ECO:0000256" key="2">
    <source>
        <dbReference type="ARBA" id="ARBA00010617"/>
    </source>
</evidence>
<dbReference type="PRINTS" id="PR00385">
    <property type="entry name" value="P450"/>
</dbReference>
<keyword evidence="7" id="KW-0560">Oxidoreductase</keyword>
<evidence type="ECO:0000313" key="10">
    <source>
        <dbReference type="Proteomes" id="UP000031575"/>
    </source>
</evidence>
<dbReference type="GO" id="GO:0020037">
    <property type="term" value="F:heme binding"/>
    <property type="evidence" value="ECO:0007669"/>
    <property type="project" value="InterPro"/>
</dbReference>
<accession>A0A0C2F154</accession>
<keyword evidence="8" id="KW-0472">Membrane</keyword>
<comment type="cofactor">
    <cofactor evidence="1 6">
        <name>heme</name>
        <dbReference type="ChEBI" id="CHEBI:30413"/>
    </cofactor>
</comment>
<dbReference type="PANTHER" id="PTHR24305">
    <property type="entry name" value="CYTOCHROME P450"/>
    <property type="match status" value="1"/>
</dbReference>
<dbReference type="CDD" id="cd11058">
    <property type="entry name" value="CYP60B-like"/>
    <property type="match status" value="1"/>
</dbReference>
<evidence type="ECO:0000313" key="9">
    <source>
        <dbReference type="EMBL" id="KIH92599.1"/>
    </source>
</evidence>
<protein>
    <recommendedName>
        <fullName evidence="11">Cytochrome P450 monooxygenase</fullName>
    </recommendedName>
</protein>
<evidence type="ECO:0000256" key="7">
    <source>
        <dbReference type="RuleBase" id="RU000461"/>
    </source>
</evidence>
<keyword evidence="3 6" id="KW-0349">Heme</keyword>
<dbReference type="GO" id="GO:0005506">
    <property type="term" value="F:iron ion binding"/>
    <property type="evidence" value="ECO:0007669"/>
    <property type="project" value="InterPro"/>
</dbReference>
<dbReference type="Pfam" id="PF00067">
    <property type="entry name" value="p450"/>
    <property type="match status" value="1"/>
</dbReference>
<dbReference type="GO" id="GO:0016705">
    <property type="term" value="F:oxidoreductase activity, acting on paired donors, with incorporation or reduction of molecular oxygen"/>
    <property type="evidence" value="ECO:0007669"/>
    <property type="project" value="InterPro"/>
</dbReference>
<dbReference type="InterPro" id="IPR002401">
    <property type="entry name" value="Cyt_P450_E_grp-I"/>
</dbReference>
<dbReference type="VEuPathDB" id="FungiDB:SPBR_02650"/>
<keyword evidence="8" id="KW-1133">Transmembrane helix</keyword>
<dbReference type="InterPro" id="IPR017972">
    <property type="entry name" value="Cyt_P450_CS"/>
</dbReference>
<comment type="caution">
    <text evidence="9">The sequence shown here is derived from an EMBL/GenBank/DDBJ whole genome shotgun (WGS) entry which is preliminary data.</text>
</comment>
<keyword evidence="10" id="KW-1185">Reference proteome</keyword>
<dbReference type="PANTHER" id="PTHR24305:SF210">
    <property type="entry name" value="CYTOCHROME P450 MONOOXYGENASE ASQL-RELATED"/>
    <property type="match status" value="1"/>
</dbReference>
<evidence type="ECO:0000256" key="3">
    <source>
        <dbReference type="ARBA" id="ARBA00022617"/>
    </source>
</evidence>
<evidence type="ECO:0000256" key="6">
    <source>
        <dbReference type="PIRSR" id="PIRSR602401-1"/>
    </source>
</evidence>
<dbReference type="RefSeq" id="XP_040620609.1">
    <property type="nucleotide sequence ID" value="XM_040760953.1"/>
</dbReference>
<keyword evidence="8" id="KW-0812">Transmembrane</keyword>
<organism evidence="9 10">
    <name type="scientific">Sporothrix brasiliensis 5110</name>
    <dbReference type="NCBI Taxonomy" id="1398154"/>
    <lineage>
        <taxon>Eukaryota</taxon>
        <taxon>Fungi</taxon>
        <taxon>Dikarya</taxon>
        <taxon>Ascomycota</taxon>
        <taxon>Pezizomycotina</taxon>
        <taxon>Sordariomycetes</taxon>
        <taxon>Sordariomycetidae</taxon>
        <taxon>Ophiostomatales</taxon>
        <taxon>Ophiostomataceae</taxon>
        <taxon>Sporothrix</taxon>
    </lineage>
</organism>
<gene>
    <name evidence="9" type="ORF">SPBR_02650</name>
</gene>
<dbReference type="InterPro" id="IPR050121">
    <property type="entry name" value="Cytochrome_P450_monoxygenase"/>
</dbReference>
<dbReference type="PRINTS" id="PR00463">
    <property type="entry name" value="EP450I"/>
</dbReference>
<comment type="similarity">
    <text evidence="2 7">Belongs to the cytochrome P450 family.</text>
</comment>